<feature type="compositionally biased region" description="Polar residues" evidence="1">
    <location>
        <begin position="21"/>
        <end position="35"/>
    </location>
</feature>
<keyword evidence="3" id="KW-1185">Reference proteome</keyword>
<sequence length="123" mass="13735">MWERKERKKREKRGGQRSEALRSQTWFLKQFSSPAQPDPIALHSRPRPASPCAIPPPRPIKVARNCAESAGARGGMTGEGEGKGRGEVDGELPGKAGRRTSLRKRFAVLFGVQRTLKRFRTLN</sequence>
<evidence type="ECO:0000256" key="1">
    <source>
        <dbReference type="SAM" id="MobiDB-lite"/>
    </source>
</evidence>
<organism evidence="2 3">
    <name type="scientific">Gryllus longicercus</name>
    <dbReference type="NCBI Taxonomy" id="2509291"/>
    <lineage>
        <taxon>Eukaryota</taxon>
        <taxon>Metazoa</taxon>
        <taxon>Ecdysozoa</taxon>
        <taxon>Arthropoda</taxon>
        <taxon>Hexapoda</taxon>
        <taxon>Insecta</taxon>
        <taxon>Pterygota</taxon>
        <taxon>Neoptera</taxon>
        <taxon>Polyneoptera</taxon>
        <taxon>Orthoptera</taxon>
        <taxon>Ensifera</taxon>
        <taxon>Gryllidea</taxon>
        <taxon>Grylloidea</taxon>
        <taxon>Gryllidae</taxon>
        <taxon>Gryllinae</taxon>
        <taxon>Gryllus</taxon>
    </lineage>
</organism>
<feature type="compositionally biased region" description="Basic residues" evidence="1">
    <location>
        <begin position="1"/>
        <end position="12"/>
    </location>
</feature>
<feature type="region of interest" description="Disordered" evidence="1">
    <location>
        <begin position="1"/>
        <end position="97"/>
    </location>
</feature>
<comment type="caution">
    <text evidence="2">The sequence shown here is derived from an EMBL/GenBank/DDBJ whole genome shotgun (WGS) entry which is preliminary data.</text>
</comment>
<dbReference type="Proteomes" id="UP001378592">
    <property type="component" value="Unassembled WGS sequence"/>
</dbReference>
<evidence type="ECO:0000313" key="3">
    <source>
        <dbReference type="Proteomes" id="UP001378592"/>
    </source>
</evidence>
<evidence type="ECO:0000313" key="2">
    <source>
        <dbReference type="EMBL" id="KAK7869099.1"/>
    </source>
</evidence>
<name>A0AAN9ZBC6_9ORTH</name>
<dbReference type="EMBL" id="JAZDUA010000080">
    <property type="protein sequence ID" value="KAK7869099.1"/>
    <property type="molecule type" value="Genomic_DNA"/>
</dbReference>
<gene>
    <name evidence="2" type="ORF">R5R35_000816</name>
</gene>
<accession>A0AAN9ZBC6</accession>
<proteinExistence type="predicted"/>
<dbReference type="AlphaFoldDB" id="A0AAN9ZBC6"/>
<protein>
    <submittedName>
        <fullName evidence="2">Uncharacterized protein</fullName>
    </submittedName>
</protein>
<reference evidence="2 3" key="1">
    <citation type="submission" date="2024-03" db="EMBL/GenBank/DDBJ databases">
        <title>The genome assembly and annotation of the cricket Gryllus longicercus Weissman &amp; Gray.</title>
        <authorList>
            <person name="Szrajer S."/>
            <person name="Gray D."/>
            <person name="Ylla G."/>
        </authorList>
    </citation>
    <scope>NUCLEOTIDE SEQUENCE [LARGE SCALE GENOMIC DNA]</scope>
    <source>
        <strain evidence="2">DAG 2021-001</strain>
        <tissue evidence="2">Whole body minus gut</tissue>
    </source>
</reference>